<sequence>MITGFTENKFCDEQQQQLKGKGEEWKVRIRQLNANYCCLLTKEKMSYKQGYDEMEEYSDNETDLTTSNQNLIGRQIEKAINLISIQRKCSKTGRDIAKEELRTVTCNHVNWATIMQHCLDYSLRILPKAVQTRREMT</sequence>
<name>A0A3P7FHV8_WUCBA</name>
<proteinExistence type="predicted"/>
<reference evidence="1 2" key="1">
    <citation type="submission" date="2018-11" db="EMBL/GenBank/DDBJ databases">
        <authorList>
            <consortium name="Pathogen Informatics"/>
        </authorList>
    </citation>
    <scope>NUCLEOTIDE SEQUENCE [LARGE SCALE GENOMIC DNA]</scope>
</reference>
<dbReference type="EMBL" id="UYWW01001388">
    <property type="protein sequence ID" value="VDM10418.1"/>
    <property type="molecule type" value="Genomic_DNA"/>
</dbReference>
<gene>
    <name evidence="1" type="ORF">WBA_LOCUS3804</name>
</gene>
<dbReference type="AlphaFoldDB" id="A0A3P7FHV8"/>
<protein>
    <submittedName>
        <fullName evidence="1">Uncharacterized protein</fullName>
    </submittedName>
</protein>
<keyword evidence="2" id="KW-1185">Reference proteome</keyword>
<evidence type="ECO:0000313" key="2">
    <source>
        <dbReference type="Proteomes" id="UP000270924"/>
    </source>
</evidence>
<evidence type="ECO:0000313" key="1">
    <source>
        <dbReference type="EMBL" id="VDM10418.1"/>
    </source>
</evidence>
<dbReference type="Proteomes" id="UP000270924">
    <property type="component" value="Unassembled WGS sequence"/>
</dbReference>
<dbReference type="InParanoid" id="A0A3P7FHV8"/>
<accession>A0A3P7FHV8</accession>
<organism evidence="1 2">
    <name type="scientific">Wuchereria bancrofti</name>
    <dbReference type="NCBI Taxonomy" id="6293"/>
    <lineage>
        <taxon>Eukaryota</taxon>
        <taxon>Metazoa</taxon>
        <taxon>Ecdysozoa</taxon>
        <taxon>Nematoda</taxon>
        <taxon>Chromadorea</taxon>
        <taxon>Rhabditida</taxon>
        <taxon>Spirurina</taxon>
        <taxon>Spiruromorpha</taxon>
        <taxon>Filarioidea</taxon>
        <taxon>Onchocercidae</taxon>
        <taxon>Wuchereria</taxon>
    </lineage>
</organism>